<feature type="domain" description="Sulfatase-modifying factor enzyme-like" evidence="3">
    <location>
        <begin position="58"/>
        <end position="347"/>
    </location>
</feature>
<dbReference type="SUPFAM" id="SSF56436">
    <property type="entry name" value="C-type lectin-like"/>
    <property type="match status" value="1"/>
</dbReference>
<name>A0A0K8P262_PISS1</name>
<evidence type="ECO:0000313" key="4">
    <source>
        <dbReference type="EMBL" id="GAP36255.1"/>
    </source>
</evidence>
<dbReference type="InterPro" id="IPR042095">
    <property type="entry name" value="SUMF_sf"/>
</dbReference>
<protein>
    <recommendedName>
        <fullName evidence="3">Sulfatase-modifying factor enzyme-like domain-containing protein</fullName>
    </recommendedName>
</protein>
<dbReference type="GO" id="GO:0120147">
    <property type="term" value="F:formylglycine-generating oxidase activity"/>
    <property type="evidence" value="ECO:0007669"/>
    <property type="project" value="TreeGrafter"/>
</dbReference>
<dbReference type="PANTHER" id="PTHR23150:SF19">
    <property type="entry name" value="FORMYLGLYCINE-GENERATING ENZYME"/>
    <property type="match status" value="1"/>
</dbReference>
<evidence type="ECO:0000313" key="5">
    <source>
        <dbReference type="Proteomes" id="UP000037660"/>
    </source>
</evidence>
<dbReference type="PANTHER" id="PTHR23150">
    <property type="entry name" value="SULFATASE MODIFYING FACTOR 1, 2"/>
    <property type="match status" value="1"/>
</dbReference>
<dbReference type="Pfam" id="PF03781">
    <property type="entry name" value="FGE-sulfatase"/>
    <property type="match status" value="1"/>
</dbReference>
<organism evidence="4 5">
    <name type="scientific">Piscinibacter sakaiensis</name>
    <name type="common">Ideonella sakaiensis</name>
    <dbReference type="NCBI Taxonomy" id="1547922"/>
    <lineage>
        <taxon>Bacteria</taxon>
        <taxon>Pseudomonadati</taxon>
        <taxon>Pseudomonadota</taxon>
        <taxon>Betaproteobacteria</taxon>
        <taxon>Burkholderiales</taxon>
        <taxon>Sphaerotilaceae</taxon>
        <taxon>Piscinibacter</taxon>
    </lineage>
</organism>
<proteinExistence type="predicted"/>
<dbReference type="InterPro" id="IPR005532">
    <property type="entry name" value="SUMF_dom"/>
</dbReference>
<dbReference type="InterPro" id="IPR051043">
    <property type="entry name" value="Sulfatase_Mod_Factor_Kinase"/>
</dbReference>
<feature type="chain" id="PRO_5005513638" description="Sulfatase-modifying factor enzyme-like domain-containing protein" evidence="2">
    <location>
        <begin position="20"/>
        <end position="363"/>
    </location>
</feature>
<dbReference type="InterPro" id="IPR016187">
    <property type="entry name" value="CTDL_fold"/>
</dbReference>
<reference evidence="4 5" key="2">
    <citation type="journal article" date="2016" name="Science">
        <title>A bacterium that degrades and assimilates poly(ethylene terephthalate).</title>
        <authorList>
            <person name="Yoshida S."/>
            <person name="Hiraga K."/>
            <person name="Takehana T."/>
            <person name="Taniguchi I."/>
            <person name="Yamaji H."/>
            <person name="Maeda Y."/>
            <person name="Toyohara K."/>
            <person name="Miyamoto K."/>
            <person name="Kimura Y."/>
            <person name="Oda K."/>
        </authorList>
    </citation>
    <scope>NUCLEOTIDE SEQUENCE [LARGE SCALE GENOMIC DNA]</scope>
    <source>
        <strain evidence="5">NBRC 110686 / TISTR 2288 / 201-F6</strain>
    </source>
</reference>
<dbReference type="Gene3D" id="3.90.1580.10">
    <property type="entry name" value="paralog of FGE (formylglycine-generating enzyme)"/>
    <property type="match status" value="1"/>
</dbReference>
<keyword evidence="2" id="KW-0732">Signal</keyword>
<feature type="compositionally biased region" description="Pro residues" evidence="1">
    <location>
        <begin position="25"/>
        <end position="38"/>
    </location>
</feature>
<feature type="region of interest" description="Disordered" evidence="1">
    <location>
        <begin position="22"/>
        <end position="46"/>
    </location>
</feature>
<evidence type="ECO:0000259" key="3">
    <source>
        <dbReference type="Pfam" id="PF03781"/>
    </source>
</evidence>
<reference evidence="5" key="1">
    <citation type="submission" date="2015-07" db="EMBL/GenBank/DDBJ databases">
        <title>Discovery of a poly(ethylene terephthalate assimilation.</title>
        <authorList>
            <person name="Yoshida S."/>
            <person name="Hiraga K."/>
            <person name="Takehana T."/>
            <person name="Taniguchi I."/>
            <person name="Yamaji H."/>
            <person name="Maeda Y."/>
            <person name="Toyohara K."/>
            <person name="Miyamoto K."/>
            <person name="Kimura Y."/>
            <person name="Oda K."/>
        </authorList>
    </citation>
    <scope>NUCLEOTIDE SEQUENCE [LARGE SCALE GENOMIC DNA]</scope>
    <source>
        <strain evidence="5">NBRC 110686 / TISTR 2288 / 201-F6</strain>
    </source>
</reference>
<feature type="signal peptide" evidence="2">
    <location>
        <begin position="1"/>
        <end position="19"/>
    </location>
</feature>
<comment type="caution">
    <text evidence="4">The sequence shown here is derived from an EMBL/GenBank/DDBJ whole genome shotgun (WGS) entry which is preliminary data.</text>
</comment>
<keyword evidence="5" id="KW-1185">Reference proteome</keyword>
<dbReference type="AlphaFoldDB" id="A0A0K8P262"/>
<gene>
    <name evidence="4" type="ORF">ISF6_2095</name>
</gene>
<evidence type="ECO:0000256" key="1">
    <source>
        <dbReference type="SAM" id="MobiDB-lite"/>
    </source>
</evidence>
<accession>A0A0K8P262</accession>
<dbReference type="Proteomes" id="UP000037660">
    <property type="component" value="Unassembled WGS sequence"/>
</dbReference>
<dbReference type="STRING" id="1547922.ISF6_2095"/>
<sequence length="363" mass="38988">MFGLAAAGLLLAGCAALPAADRPPAHPAPAAPAAPPAPDRPDATPPVVVNRLGMVMQRLPAGVFTMGRSDDVDALARRFPGVERARLEELGDEQPAHEVRLTRPFYMARHEVTVGQFRAFLAASGHVPESIADGTGAYGHDPSRAARWQAGGEVFAGRDPRWSWADPGFPQRDDHPVVNVTWNDAQAMARWLSATEGRRYRLPTEAEWEYACRAGSRGDFHTGDGAQALAGAANVFDADAAPHWPPWQAQALPVPDGHVFTAPVGSYPPNAFGLFDLHGNVWEWTADWYAEDAYAHAAADDPAGPASGRVRVRRGGSWHTWPVYARCAYRNVNSPSTRYVLVGIRLVMDADPPGPGPRPAGGP</sequence>
<evidence type="ECO:0000256" key="2">
    <source>
        <dbReference type="SAM" id="SignalP"/>
    </source>
</evidence>
<dbReference type="EMBL" id="BBYR01000033">
    <property type="protein sequence ID" value="GAP36255.1"/>
    <property type="molecule type" value="Genomic_DNA"/>
</dbReference>